<dbReference type="RefSeq" id="WP_376753853.1">
    <property type="nucleotide sequence ID" value="NZ_CP124550.1"/>
</dbReference>
<dbReference type="InterPro" id="IPR000740">
    <property type="entry name" value="GrpE"/>
</dbReference>
<evidence type="ECO:0000313" key="7">
    <source>
        <dbReference type="EMBL" id="WIO46320.1"/>
    </source>
</evidence>
<gene>
    <name evidence="3" type="primary">grpE</name>
    <name evidence="7" type="ORF">SEML1_0719</name>
</gene>
<accession>A0ABY8WVK1</accession>
<dbReference type="InterPro" id="IPR009012">
    <property type="entry name" value="GrpE_head"/>
</dbReference>
<dbReference type="Pfam" id="PF01025">
    <property type="entry name" value="GrpE"/>
    <property type="match status" value="1"/>
</dbReference>
<keyword evidence="2 3" id="KW-0143">Chaperone</keyword>
<dbReference type="PROSITE" id="PS01071">
    <property type="entry name" value="GRPE"/>
    <property type="match status" value="1"/>
</dbReference>
<dbReference type="InterPro" id="IPR013805">
    <property type="entry name" value="GrpE_CC"/>
</dbReference>
<dbReference type="Proteomes" id="UP001177295">
    <property type="component" value="Chromosome"/>
</dbReference>
<dbReference type="SUPFAM" id="SSF51064">
    <property type="entry name" value="Head domain of nucleotide exchange factor GrpE"/>
    <property type="match status" value="1"/>
</dbReference>
<name>A0ABY8WVK1_9BACT</name>
<organism evidence="7 8">
    <name type="scientific">Candidatus Southlakia epibionticum</name>
    <dbReference type="NCBI Taxonomy" id="3043284"/>
    <lineage>
        <taxon>Bacteria</taxon>
        <taxon>Candidatus Saccharimonadota</taxon>
        <taxon>Candidatus Saccharimonadia</taxon>
        <taxon>Candidatus Saccharimonadales</taxon>
        <taxon>Candidatus Saccharimonadaceae</taxon>
        <taxon>Candidatus Southlakia</taxon>
    </lineage>
</organism>
<evidence type="ECO:0000256" key="2">
    <source>
        <dbReference type="ARBA" id="ARBA00023186"/>
    </source>
</evidence>
<dbReference type="SUPFAM" id="SSF58014">
    <property type="entry name" value="Coiled-coil domain of nucleotide exchange factor GrpE"/>
    <property type="match status" value="1"/>
</dbReference>
<comment type="similarity">
    <text evidence="1 3 5">Belongs to the GrpE family.</text>
</comment>
<dbReference type="Gene3D" id="3.90.20.20">
    <property type="match status" value="1"/>
</dbReference>
<keyword evidence="3 4" id="KW-0346">Stress response</keyword>
<evidence type="ECO:0000256" key="5">
    <source>
        <dbReference type="RuleBase" id="RU004478"/>
    </source>
</evidence>
<comment type="subcellular location">
    <subcellularLocation>
        <location evidence="3">Cytoplasm</location>
    </subcellularLocation>
</comment>
<dbReference type="PANTHER" id="PTHR21237">
    <property type="entry name" value="GRPE PROTEIN"/>
    <property type="match status" value="1"/>
</dbReference>
<reference evidence="7 8" key="1">
    <citation type="journal article" date="2023" name="Cell">
        <title>Genetic manipulation of Patescibacteria provides mechanistic insights into microbial dark matter and the epibiotic lifestyle.</title>
        <authorList>
            <person name="Wang Y."/>
            <person name="Gallagher L.A."/>
            <person name="Andrade P.A."/>
            <person name="Liu A."/>
            <person name="Humphreys I.R."/>
            <person name="Turkarslan S."/>
            <person name="Cutler K.J."/>
            <person name="Arrieta-Ortiz M.L."/>
            <person name="Li Y."/>
            <person name="Radey M.C."/>
            <person name="McLean J.S."/>
            <person name="Cong Q."/>
            <person name="Baker D."/>
            <person name="Baliga N.S."/>
            <person name="Peterson S.B."/>
            <person name="Mougous J.D."/>
        </authorList>
    </citation>
    <scope>NUCLEOTIDE SEQUENCE [LARGE SCALE GENOMIC DNA]</scope>
    <source>
        <strain evidence="7 8">ML1</strain>
    </source>
</reference>
<feature type="coiled-coil region" evidence="6">
    <location>
        <begin position="7"/>
        <end position="45"/>
    </location>
</feature>
<comment type="subunit">
    <text evidence="3">Homodimer.</text>
</comment>
<evidence type="ECO:0000256" key="1">
    <source>
        <dbReference type="ARBA" id="ARBA00009054"/>
    </source>
</evidence>
<dbReference type="PANTHER" id="PTHR21237:SF23">
    <property type="entry name" value="GRPE PROTEIN HOMOLOG, MITOCHONDRIAL"/>
    <property type="match status" value="1"/>
</dbReference>
<keyword evidence="8" id="KW-1185">Reference proteome</keyword>
<dbReference type="Gene3D" id="2.30.22.10">
    <property type="entry name" value="Head domain of nucleotide exchange factor GrpE"/>
    <property type="match status" value="1"/>
</dbReference>
<keyword evidence="3" id="KW-0963">Cytoplasm</keyword>
<dbReference type="PRINTS" id="PR00773">
    <property type="entry name" value="GRPEPROTEIN"/>
</dbReference>
<dbReference type="EMBL" id="CP124550">
    <property type="protein sequence ID" value="WIO46320.1"/>
    <property type="molecule type" value="Genomic_DNA"/>
</dbReference>
<sequence length="154" mass="17046">MTKQKKAEEYEQLIGELTQDLQRTRADFENYRKRMESEKQAARQAGETKAILKLLAVIDTIERAVANVPADLANNPWAKGIAGIDKQLAKQLEALGVKKIAAAPGTVFNPELHQAVQFDEESEGDSEVIAEEMQAGYTLNGVPIRHAMVCVVRK</sequence>
<protein>
    <recommendedName>
        <fullName evidence="3 4">Protein GrpE</fullName>
    </recommendedName>
    <alternativeName>
        <fullName evidence="3">HSP-70 cofactor</fullName>
    </alternativeName>
</protein>
<dbReference type="HAMAP" id="MF_01151">
    <property type="entry name" value="GrpE"/>
    <property type="match status" value="1"/>
</dbReference>
<evidence type="ECO:0000256" key="6">
    <source>
        <dbReference type="SAM" id="Coils"/>
    </source>
</evidence>
<evidence type="ECO:0000256" key="4">
    <source>
        <dbReference type="RuleBase" id="RU000639"/>
    </source>
</evidence>
<comment type="function">
    <text evidence="3 4">Participates actively in the response to hyperosmotic and heat shock by preventing the aggregation of stress-denatured proteins, in association with DnaK and GrpE. It is the nucleotide exchange factor for DnaK and may function as a thermosensor. Unfolded proteins bind initially to DnaJ; upon interaction with the DnaJ-bound protein, DnaK hydrolyzes its bound ATP, resulting in the formation of a stable complex. GrpE releases ADP from DnaK; ATP binding to DnaK triggers the release of the substrate protein, thus completing the reaction cycle. Several rounds of ATP-dependent interactions between DnaJ, DnaK and GrpE are required for fully efficient folding.</text>
</comment>
<keyword evidence="6" id="KW-0175">Coiled coil</keyword>
<evidence type="ECO:0000256" key="3">
    <source>
        <dbReference type="HAMAP-Rule" id="MF_01151"/>
    </source>
</evidence>
<evidence type="ECO:0000313" key="8">
    <source>
        <dbReference type="Proteomes" id="UP001177295"/>
    </source>
</evidence>
<proteinExistence type="inferred from homology"/>
<dbReference type="CDD" id="cd00446">
    <property type="entry name" value="GrpE"/>
    <property type="match status" value="1"/>
</dbReference>